<dbReference type="Proteomes" id="UP000006860">
    <property type="component" value="Chromosome"/>
</dbReference>
<gene>
    <name evidence="3" type="ordered locus">Plabr_2903</name>
</gene>
<keyword evidence="2" id="KW-0732">Signal</keyword>
<accession>F0SFP2</accession>
<sequence length="515" mass="57208">MPGKLITRCLVAAIVLSFAVTNLAQAQSVKSLAVHLPEDINTISVLRLKQMLHSEKGEREHWEATLEDHLRAGTSDLPPWLDTLVVGSLTHPAAPEEVWAAGLMGHPESIQLSQLAEHFQSNVETLAGRQVVKTNRNSYVIEMPDDVFGFYRPAHRQEVAEWIRDFDAAADVRFPGYLFDAADEPHDVVLAIYLQDMFDPALIRERLQSDERFARHQALVDQLTPLIASLQGARLLIDVDSQSHCQIRIDFGQDVGPSAAVIKTLFLAIVEDSGAMIDEFPSARISTSGNSVVLRCDLSDSSLRRIISLIVPPRAPMAPDALVSAATDQSEGTSDENVQPGNAPENSQDDAAMTAFRANRRYLQAVNRMIDDLNRASQRAADYQKTVTWHETFARKIEALSTVNVDPELVDFGTRTADRFRALASSLRGQGIRVNTQNQAITREVTSIDPGWVSANYWGGFGYAPPSVKMKSNLSEVREKQAAAVEKGRLDRSKIWDMIREDQAKMQKYMQPPRS</sequence>
<feature type="region of interest" description="Disordered" evidence="1">
    <location>
        <begin position="323"/>
        <end position="349"/>
    </location>
</feature>
<evidence type="ECO:0000256" key="2">
    <source>
        <dbReference type="SAM" id="SignalP"/>
    </source>
</evidence>
<feature type="chain" id="PRO_5003260420" evidence="2">
    <location>
        <begin position="27"/>
        <end position="515"/>
    </location>
</feature>
<proteinExistence type="predicted"/>
<dbReference type="OrthoDB" id="258179at2"/>
<organism evidence="3 4">
    <name type="scientific">Rubinisphaera brasiliensis (strain ATCC 49424 / DSM 5305 / JCM 21570 / IAM 15109 / NBRC 103401 / IFAM 1448)</name>
    <name type="common">Planctomyces brasiliensis</name>
    <dbReference type="NCBI Taxonomy" id="756272"/>
    <lineage>
        <taxon>Bacteria</taxon>
        <taxon>Pseudomonadati</taxon>
        <taxon>Planctomycetota</taxon>
        <taxon>Planctomycetia</taxon>
        <taxon>Planctomycetales</taxon>
        <taxon>Planctomycetaceae</taxon>
        <taxon>Rubinisphaera</taxon>
    </lineage>
</organism>
<dbReference type="HOGENOM" id="CLU_550780_0_0_0"/>
<reference evidence="4" key="1">
    <citation type="submission" date="2011-02" db="EMBL/GenBank/DDBJ databases">
        <title>The complete genome of Planctomyces brasiliensis DSM 5305.</title>
        <authorList>
            <person name="Lucas S."/>
            <person name="Copeland A."/>
            <person name="Lapidus A."/>
            <person name="Bruce D."/>
            <person name="Goodwin L."/>
            <person name="Pitluck S."/>
            <person name="Kyrpides N."/>
            <person name="Mavromatis K."/>
            <person name="Pagani I."/>
            <person name="Ivanova N."/>
            <person name="Ovchinnikova G."/>
            <person name="Lu M."/>
            <person name="Detter J.C."/>
            <person name="Han C."/>
            <person name="Land M."/>
            <person name="Hauser L."/>
            <person name="Markowitz V."/>
            <person name="Cheng J.-F."/>
            <person name="Hugenholtz P."/>
            <person name="Woyke T."/>
            <person name="Wu D."/>
            <person name="Tindall B."/>
            <person name="Pomrenke H.G."/>
            <person name="Brambilla E."/>
            <person name="Klenk H.-P."/>
            <person name="Eisen J.A."/>
        </authorList>
    </citation>
    <scope>NUCLEOTIDE SEQUENCE [LARGE SCALE GENOMIC DNA]</scope>
    <source>
        <strain evidence="4">ATCC 49424 / DSM 5305 / JCM 21570 / NBRC 103401 / IFAM 1448</strain>
    </source>
</reference>
<name>F0SFP2_RUBBR</name>
<protein>
    <submittedName>
        <fullName evidence="3">Uncharacterized protein</fullName>
    </submittedName>
</protein>
<feature type="signal peptide" evidence="2">
    <location>
        <begin position="1"/>
        <end position="26"/>
    </location>
</feature>
<dbReference type="RefSeq" id="WP_013629224.1">
    <property type="nucleotide sequence ID" value="NC_015174.1"/>
</dbReference>
<evidence type="ECO:0000256" key="1">
    <source>
        <dbReference type="SAM" id="MobiDB-lite"/>
    </source>
</evidence>
<dbReference type="KEGG" id="pbs:Plabr_2903"/>
<evidence type="ECO:0000313" key="3">
    <source>
        <dbReference type="EMBL" id="ADY60502.1"/>
    </source>
</evidence>
<feature type="compositionally biased region" description="Polar residues" evidence="1">
    <location>
        <begin position="326"/>
        <end position="346"/>
    </location>
</feature>
<evidence type="ECO:0000313" key="4">
    <source>
        <dbReference type="Proteomes" id="UP000006860"/>
    </source>
</evidence>
<keyword evidence="4" id="KW-1185">Reference proteome</keyword>
<dbReference type="EMBL" id="CP002546">
    <property type="protein sequence ID" value="ADY60502.1"/>
    <property type="molecule type" value="Genomic_DNA"/>
</dbReference>
<dbReference type="STRING" id="756272.Plabr_2903"/>
<dbReference type="AlphaFoldDB" id="F0SFP2"/>